<dbReference type="Proteomes" id="UP001141806">
    <property type="component" value="Unassembled WGS sequence"/>
</dbReference>
<evidence type="ECO:0000313" key="7">
    <source>
        <dbReference type="EMBL" id="KAJ4960054.1"/>
    </source>
</evidence>
<feature type="transmembrane region" description="Helical" evidence="6">
    <location>
        <begin position="424"/>
        <end position="448"/>
    </location>
</feature>
<feature type="transmembrane region" description="Helical" evidence="6">
    <location>
        <begin position="127"/>
        <end position="149"/>
    </location>
</feature>
<feature type="transmembrane region" description="Helical" evidence="6">
    <location>
        <begin position="312"/>
        <end position="330"/>
    </location>
</feature>
<proteinExistence type="inferred from homology"/>
<feature type="transmembrane region" description="Helical" evidence="6">
    <location>
        <begin position="351"/>
        <end position="374"/>
    </location>
</feature>
<evidence type="ECO:0000256" key="6">
    <source>
        <dbReference type="RuleBase" id="RU004914"/>
    </source>
</evidence>
<organism evidence="7 8">
    <name type="scientific">Protea cynaroides</name>
    <dbReference type="NCBI Taxonomy" id="273540"/>
    <lineage>
        <taxon>Eukaryota</taxon>
        <taxon>Viridiplantae</taxon>
        <taxon>Streptophyta</taxon>
        <taxon>Embryophyta</taxon>
        <taxon>Tracheophyta</taxon>
        <taxon>Spermatophyta</taxon>
        <taxon>Magnoliopsida</taxon>
        <taxon>Proteales</taxon>
        <taxon>Proteaceae</taxon>
        <taxon>Protea</taxon>
    </lineage>
</organism>
<dbReference type="GO" id="GO:0016020">
    <property type="term" value="C:membrane"/>
    <property type="evidence" value="ECO:0007669"/>
    <property type="project" value="UniProtKB-SubCell"/>
</dbReference>
<dbReference type="OrthoDB" id="2126698at2759"/>
<dbReference type="GO" id="GO:0042910">
    <property type="term" value="F:xenobiotic transmembrane transporter activity"/>
    <property type="evidence" value="ECO:0007669"/>
    <property type="project" value="InterPro"/>
</dbReference>
<dbReference type="GO" id="GO:1990961">
    <property type="term" value="P:xenobiotic detoxification by transmembrane export across the plasma membrane"/>
    <property type="evidence" value="ECO:0007669"/>
    <property type="project" value="InterPro"/>
</dbReference>
<evidence type="ECO:0000256" key="5">
    <source>
        <dbReference type="ARBA" id="ARBA00023136"/>
    </source>
</evidence>
<comment type="subcellular location">
    <subcellularLocation>
        <location evidence="1">Membrane</location>
        <topology evidence="1">Multi-pass membrane protein</topology>
    </subcellularLocation>
</comment>
<dbReference type="CDD" id="cd13132">
    <property type="entry name" value="MATE_eukaryotic"/>
    <property type="match status" value="1"/>
</dbReference>
<dbReference type="NCBIfam" id="TIGR00797">
    <property type="entry name" value="matE"/>
    <property type="match status" value="1"/>
</dbReference>
<keyword evidence="4 6" id="KW-1133">Transmembrane helix</keyword>
<feature type="transmembrane region" description="Helical" evidence="6">
    <location>
        <begin position="54"/>
        <end position="78"/>
    </location>
</feature>
<comment type="caution">
    <text evidence="7">The sequence shown here is derived from an EMBL/GenBank/DDBJ whole genome shotgun (WGS) entry which is preliminary data.</text>
</comment>
<feature type="transmembrane region" description="Helical" evidence="6">
    <location>
        <begin position="394"/>
        <end position="412"/>
    </location>
</feature>
<protein>
    <recommendedName>
        <fullName evidence="6">Protein DETOXIFICATION</fullName>
    </recommendedName>
    <alternativeName>
        <fullName evidence="6">Multidrug and toxic compound extrusion protein</fullName>
    </alternativeName>
</protein>
<feature type="transmembrane region" description="Helical" evidence="6">
    <location>
        <begin position="454"/>
        <end position="475"/>
    </location>
</feature>
<feature type="transmembrane region" description="Helical" evidence="6">
    <location>
        <begin position="233"/>
        <end position="252"/>
    </location>
</feature>
<accession>A0A9Q0HA89</accession>
<feature type="transmembrane region" description="Helical" evidence="6">
    <location>
        <begin position="273"/>
        <end position="292"/>
    </location>
</feature>
<dbReference type="Pfam" id="PF01554">
    <property type="entry name" value="MatE"/>
    <property type="match status" value="2"/>
</dbReference>
<keyword evidence="3 6" id="KW-0812">Transmembrane</keyword>
<name>A0A9Q0HA89_9MAGN</name>
<keyword evidence="8" id="KW-1185">Reference proteome</keyword>
<dbReference type="InterPro" id="IPR045069">
    <property type="entry name" value="MATE_euk"/>
</dbReference>
<dbReference type="InterPro" id="IPR002528">
    <property type="entry name" value="MATE_fam"/>
</dbReference>
<evidence type="ECO:0000256" key="2">
    <source>
        <dbReference type="ARBA" id="ARBA00010199"/>
    </source>
</evidence>
<keyword evidence="5 6" id="KW-0472">Membrane</keyword>
<evidence type="ECO:0000256" key="3">
    <source>
        <dbReference type="ARBA" id="ARBA00022692"/>
    </source>
</evidence>
<feature type="transmembrane region" description="Helical" evidence="6">
    <location>
        <begin position="198"/>
        <end position="221"/>
    </location>
</feature>
<comment type="similarity">
    <text evidence="2 6">Belongs to the multi antimicrobial extrusion (MATE) (TC 2.A.66.1) family.</text>
</comment>
<dbReference type="PANTHER" id="PTHR11206">
    <property type="entry name" value="MULTIDRUG RESISTANCE PROTEIN"/>
    <property type="match status" value="1"/>
</dbReference>
<evidence type="ECO:0000256" key="4">
    <source>
        <dbReference type="ARBA" id="ARBA00022989"/>
    </source>
</evidence>
<dbReference type="GO" id="GO:0015297">
    <property type="term" value="F:antiporter activity"/>
    <property type="evidence" value="ECO:0007669"/>
    <property type="project" value="InterPro"/>
</dbReference>
<sequence length="502" mass="54800">MLNISSEKWKLKVMEGEEELSLESPLIPGSNGKEVGGDKCFGKSEIVEEMKKQLWLAGPLTCVSFLQFSLQVISIMFVGHLGELPLASACLGTSFASVTGFSLMTGMGSALDTLCGQSYGAKQYHMLGIHMQRGMFVLLLVGIPVAYIWDNTSNILMTLRQDPDISKGAGHYVHYMIPSVFAFGLLQCLNKFLQAQNNVFPMMIISGITTLLHFPVCWFLVFKSGFGNKGAALAMDISYWTCVLLLAIYIKFSAACKLTWTGFSREAFHNIISFLRLGIPSAFMVCIEFWTFEAMVLMSGLLPDPQLETSTLSIILNTCCLTFNISFGLSCTASTRVSNELGAGRPQAARLAVQSVLLIATVDGTVLGLAMILLRDCWGYLFSNEERVARHVASIIPLLAVTIFLDGYQCALTGIIRGSGMQKLAVYINIGAYYLIGIPVAIISAFVLHIGAKGLWLGIVCALFAQVLSFLIVTMRTNWNQEAKKALDRVLISSDISVDSIA</sequence>
<feature type="transmembrane region" description="Helical" evidence="6">
    <location>
        <begin position="84"/>
        <end position="106"/>
    </location>
</feature>
<reference evidence="7" key="1">
    <citation type="journal article" date="2023" name="Plant J.">
        <title>The genome of the king protea, Protea cynaroides.</title>
        <authorList>
            <person name="Chang J."/>
            <person name="Duong T.A."/>
            <person name="Schoeman C."/>
            <person name="Ma X."/>
            <person name="Roodt D."/>
            <person name="Barker N."/>
            <person name="Li Z."/>
            <person name="Van de Peer Y."/>
            <person name="Mizrachi E."/>
        </authorList>
    </citation>
    <scope>NUCLEOTIDE SEQUENCE</scope>
    <source>
        <tissue evidence="7">Young leaves</tissue>
    </source>
</reference>
<gene>
    <name evidence="7" type="ORF">NE237_019964</name>
</gene>
<dbReference type="EMBL" id="JAMYWD010000009">
    <property type="protein sequence ID" value="KAJ4960054.1"/>
    <property type="molecule type" value="Genomic_DNA"/>
</dbReference>
<feature type="transmembrane region" description="Helical" evidence="6">
    <location>
        <begin position="169"/>
        <end position="186"/>
    </location>
</feature>
<evidence type="ECO:0000256" key="1">
    <source>
        <dbReference type="ARBA" id="ARBA00004141"/>
    </source>
</evidence>
<evidence type="ECO:0000313" key="8">
    <source>
        <dbReference type="Proteomes" id="UP001141806"/>
    </source>
</evidence>
<dbReference type="AlphaFoldDB" id="A0A9Q0HA89"/>